<keyword evidence="2" id="KW-0949">S-adenosyl-L-methionine</keyword>
<dbReference type="PANTHER" id="PTHR23245">
    <property type="entry name" value="TRNA METHYLTRANSFERASE"/>
    <property type="match status" value="1"/>
</dbReference>
<keyword evidence="2" id="KW-0963">Cytoplasm</keyword>
<comment type="subcellular location">
    <subcellularLocation>
        <location evidence="2">Cytoplasm</location>
    </subcellularLocation>
</comment>
<comment type="pathway">
    <text evidence="2">tRNA modification; wybutosine-tRNA(Phe) biosynthesis.</text>
</comment>
<comment type="function">
    <text evidence="2">S-adenosyl-L-methionine-dependent transferase that acts as a component of the wybutosine biosynthesis pathway. Wybutosine is a hyper modified guanosine with a tricyclic base found at the 3'-position adjacent to the anticodon of eukaryotic phenylalanine tRNA. Catalyzes the transfer of the alpha-amino-alpha-carboxypropyl (acp) group from S-adenosyl-L-methionine to the C-7 position of 4-demethylwyosine (imG-14) to produce wybutosine-86.</text>
</comment>
<dbReference type="SUPFAM" id="SSF53335">
    <property type="entry name" value="S-adenosyl-L-methionine-dependent methyltransferases"/>
    <property type="match status" value="1"/>
</dbReference>
<dbReference type="PIRSF" id="PIRSF038972">
    <property type="entry name" value="Trm12"/>
    <property type="match status" value="1"/>
</dbReference>
<dbReference type="EMBL" id="JAUJLE010000142">
    <property type="protein sequence ID" value="KAK0976062.1"/>
    <property type="molecule type" value="Genomic_DNA"/>
</dbReference>
<dbReference type="InterPro" id="IPR029063">
    <property type="entry name" value="SAM-dependent_MTases_sf"/>
</dbReference>
<comment type="catalytic activity">
    <reaction evidence="1">
        <text>4-demethylwyosine(37) in tRNA(Phe) + S-adenosyl-L-methionine = 4-demethyl-7-[(3S)-3-amino-3-carboxypropyl]wyosine(37) in tRNA(Phe) + S-methyl-5'-thioadenosine + H(+)</text>
        <dbReference type="Rhea" id="RHEA:36355"/>
        <dbReference type="Rhea" id="RHEA-COMP:10164"/>
        <dbReference type="Rhea" id="RHEA-COMP:10378"/>
        <dbReference type="ChEBI" id="CHEBI:15378"/>
        <dbReference type="ChEBI" id="CHEBI:17509"/>
        <dbReference type="ChEBI" id="CHEBI:59789"/>
        <dbReference type="ChEBI" id="CHEBI:64315"/>
        <dbReference type="ChEBI" id="CHEBI:73550"/>
        <dbReference type="EC" id="2.5.1.114"/>
    </reaction>
</comment>
<organism evidence="4 5">
    <name type="scientific">Friedmanniomyces endolithicus</name>
    <dbReference type="NCBI Taxonomy" id="329885"/>
    <lineage>
        <taxon>Eukaryota</taxon>
        <taxon>Fungi</taxon>
        <taxon>Dikarya</taxon>
        <taxon>Ascomycota</taxon>
        <taxon>Pezizomycotina</taxon>
        <taxon>Dothideomycetes</taxon>
        <taxon>Dothideomycetidae</taxon>
        <taxon>Mycosphaerellales</taxon>
        <taxon>Teratosphaeriaceae</taxon>
        <taxon>Friedmanniomyces</taxon>
    </lineage>
</organism>
<dbReference type="InterPro" id="IPR026274">
    <property type="entry name" value="tRNA_wybutosine_synth_prot_2"/>
</dbReference>
<feature type="domain" description="SAM-dependent methyltransferase TRM5/TYW2-type" evidence="3">
    <location>
        <begin position="71"/>
        <end position="389"/>
    </location>
</feature>
<dbReference type="AlphaFoldDB" id="A0AAN6QP39"/>
<dbReference type="GO" id="GO:0008175">
    <property type="term" value="F:tRNA methyltransferase activity"/>
    <property type="evidence" value="ECO:0007669"/>
    <property type="project" value="TreeGrafter"/>
</dbReference>
<name>A0AAN6QP39_9PEZI</name>
<keyword evidence="5" id="KW-1185">Reference proteome</keyword>
<reference evidence="4" key="1">
    <citation type="submission" date="2023-06" db="EMBL/GenBank/DDBJ databases">
        <title>Black Yeasts Isolated from many extreme environments.</title>
        <authorList>
            <person name="Coleine C."/>
            <person name="Stajich J.E."/>
            <person name="Selbmann L."/>
        </authorList>
    </citation>
    <scope>NUCLEOTIDE SEQUENCE</scope>
    <source>
        <strain evidence="4">CCFEE 5200</strain>
    </source>
</reference>
<proteinExistence type="inferred from homology"/>
<comment type="caution">
    <text evidence="4">The sequence shown here is derived from an EMBL/GenBank/DDBJ whole genome shotgun (WGS) entry which is preliminary data.</text>
</comment>
<dbReference type="InterPro" id="IPR030382">
    <property type="entry name" value="MeTrfase_TRM5/TYW2"/>
</dbReference>
<dbReference type="GO" id="GO:0005737">
    <property type="term" value="C:cytoplasm"/>
    <property type="evidence" value="ECO:0007669"/>
    <property type="project" value="UniProtKB-SubCell"/>
</dbReference>
<protein>
    <recommendedName>
        <fullName evidence="2">tRNA wybutosine-synthesizing protein 2</fullName>
        <shortName evidence="2">tRNA-yW-synthesizing protein 2</shortName>
    </recommendedName>
    <alternativeName>
        <fullName evidence="2">tRNA(Phe) (4-demethylwyosine(37)-C(7)) aminocarboxypropyltransferase</fullName>
    </alternativeName>
</protein>
<dbReference type="GO" id="GO:0031591">
    <property type="term" value="P:wybutosine biosynthetic process"/>
    <property type="evidence" value="ECO:0007669"/>
    <property type="project" value="InterPro"/>
</dbReference>
<dbReference type="Gene3D" id="3.40.50.150">
    <property type="entry name" value="Vaccinia Virus protein VP39"/>
    <property type="match status" value="1"/>
</dbReference>
<evidence type="ECO:0000313" key="5">
    <source>
        <dbReference type="Proteomes" id="UP001175353"/>
    </source>
</evidence>
<dbReference type="GO" id="GO:0008757">
    <property type="term" value="F:S-adenosylmethionine-dependent methyltransferase activity"/>
    <property type="evidence" value="ECO:0007669"/>
    <property type="project" value="InterPro"/>
</dbReference>
<keyword evidence="2 4" id="KW-0808">Transferase</keyword>
<gene>
    <name evidence="4" type="primary">TRM12_1</name>
    <name evidence="4" type="ORF">LTR91_013766</name>
</gene>
<evidence type="ECO:0000256" key="2">
    <source>
        <dbReference type="PIRNR" id="PIRNR038972"/>
    </source>
</evidence>
<keyword evidence="2" id="KW-0819">tRNA processing</keyword>
<dbReference type="GO" id="GO:0102522">
    <property type="term" value="F:tRNA 4-demethylwyosine alpha-amino-alpha-carboxypropyltransferase activity"/>
    <property type="evidence" value="ECO:0007669"/>
    <property type="project" value="UniProtKB-EC"/>
</dbReference>
<dbReference type="Proteomes" id="UP001175353">
    <property type="component" value="Unassembled WGS sequence"/>
</dbReference>
<sequence length="393" mass="43272">MDRAIAKWTAVHKRCDPETLAFLRRIQRSYVVYGDMLLLSPSAYATAMPAELQGSRQPKDDWASAEMNHLYTLIAREMKITHIATTRPIPPSQRHEPNGTSDNILRAPLDFTPLYGDFGPATCAANPPTAEDFSAAYWVTAKQNHIYQTWSPRWTMFSRGNITEKTRLLSLPSVLSAVADGEEEGKACAAVDLYVGIGYFAFSYLKAGVEVVVGWDLNAWSVEGARKGAGANGWEVVVVEHEAGEMTGDVGQLGERSGEDARLVLFNEDNTRAGNRIEQMRAYGALPPVRHVNCGLLPTSAGSWGTAVDVLDEGYDGWLHVHENFAVVDIAQKADEVRGKIQGLADETTARRHGPDNAGRRLVKLDFVNRLKSYAPGVMHCVLDISISKYLPR</sequence>
<accession>A0AAN6QP39</accession>
<keyword evidence="4" id="KW-0489">Methyltransferase</keyword>
<evidence type="ECO:0000313" key="4">
    <source>
        <dbReference type="EMBL" id="KAK0976062.1"/>
    </source>
</evidence>
<comment type="similarity">
    <text evidence="2">Belongs to the class I-like SAM-binding methyltransferase superfamily. TRM5/TYW2 family.</text>
</comment>
<dbReference type="PANTHER" id="PTHR23245:SF25">
    <property type="entry name" value="TRNA WYBUTOSINE-SYNTHESIZING PROTEIN 2 HOMOLOG"/>
    <property type="match status" value="1"/>
</dbReference>
<evidence type="ECO:0000259" key="3">
    <source>
        <dbReference type="PROSITE" id="PS51684"/>
    </source>
</evidence>
<evidence type="ECO:0000256" key="1">
    <source>
        <dbReference type="ARBA" id="ARBA00049400"/>
    </source>
</evidence>
<dbReference type="PROSITE" id="PS51684">
    <property type="entry name" value="SAM_MT_TRM5_TYW2"/>
    <property type="match status" value="1"/>
</dbReference>
<dbReference type="GO" id="GO:0030488">
    <property type="term" value="P:tRNA methylation"/>
    <property type="evidence" value="ECO:0007669"/>
    <property type="project" value="TreeGrafter"/>
</dbReference>